<accession>A0A6B8KE00</accession>
<dbReference type="KEGG" id="mhey:H2LOC_002510"/>
<dbReference type="Gene3D" id="1.10.10.10">
    <property type="entry name" value="Winged helix-like DNA-binding domain superfamily/Winged helix DNA-binding domain"/>
    <property type="match status" value="1"/>
</dbReference>
<evidence type="ECO:0000259" key="5">
    <source>
        <dbReference type="PROSITE" id="PS50931"/>
    </source>
</evidence>
<dbReference type="InterPro" id="IPR000847">
    <property type="entry name" value="LysR_HTH_N"/>
</dbReference>
<evidence type="ECO:0000313" key="7">
    <source>
        <dbReference type="Proteomes" id="UP000309061"/>
    </source>
</evidence>
<dbReference type="SUPFAM" id="SSF53850">
    <property type="entry name" value="Periplasmic binding protein-like II"/>
    <property type="match status" value="1"/>
</dbReference>
<dbReference type="GO" id="GO:0006351">
    <property type="term" value="P:DNA-templated transcription"/>
    <property type="evidence" value="ECO:0007669"/>
    <property type="project" value="TreeGrafter"/>
</dbReference>
<evidence type="ECO:0000313" key="6">
    <source>
        <dbReference type="EMBL" id="QGM44650.1"/>
    </source>
</evidence>
<dbReference type="Pfam" id="PF03466">
    <property type="entry name" value="LysR_substrate"/>
    <property type="match status" value="1"/>
</dbReference>
<dbReference type="InterPro" id="IPR036388">
    <property type="entry name" value="WH-like_DNA-bd_sf"/>
</dbReference>
<dbReference type="Proteomes" id="UP000309061">
    <property type="component" value="Chromosome"/>
</dbReference>
<protein>
    <submittedName>
        <fullName evidence="6">LysR family transcriptional regulator</fullName>
    </submittedName>
</protein>
<name>A0A6B8KE00_9HYPH</name>
<dbReference type="OrthoDB" id="9798121at2"/>
<dbReference type="PRINTS" id="PR00039">
    <property type="entry name" value="HTHLYSR"/>
</dbReference>
<evidence type="ECO:0000256" key="3">
    <source>
        <dbReference type="ARBA" id="ARBA00023125"/>
    </source>
</evidence>
<organism evidence="6 7">
    <name type="scientific">Methylocystis heyeri</name>
    <dbReference type="NCBI Taxonomy" id="391905"/>
    <lineage>
        <taxon>Bacteria</taxon>
        <taxon>Pseudomonadati</taxon>
        <taxon>Pseudomonadota</taxon>
        <taxon>Alphaproteobacteria</taxon>
        <taxon>Hyphomicrobiales</taxon>
        <taxon>Methylocystaceae</taxon>
        <taxon>Methylocystis</taxon>
    </lineage>
</organism>
<dbReference type="RefSeq" id="WP_136494945.1">
    <property type="nucleotide sequence ID" value="NZ_CP046052.1"/>
</dbReference>
<reference evidence="6 7" key="1">
    <citation type="submission" date="2019-11" db="EMBL/GenBank/DDBJ databases">
        <title>The genome sequence of Methylocystis heyeri.</title>
        <authorList>
            <person name="Oshkin I.Y."/>
            <person name="Miroshnikov K."/>
            <person name="Dedysh S.N."/>
        </authorList>
    </citation>
    <scope>NUCLEOTIDE SEQUENCE [LARGE SCALE GENOMIC DNA]</scope>
    <source>
        <strain evidence="6 7">H2</strain>
    </source>
</reference>
<keyword evidence="3" id="KW-0238">DNA-binding</keyword>
<dbReference type="GO" id="GO:0003700">
    <property type="term" value="F:DNA-binding transcription factor activity"/>
    <property type="evidence" value="ECO:0007669"/>
    <property type="project" value="InterPro"/>
</dbReference>
<evidence type="ECO:0000256" key="1">
    <source>
        <dbReference type="ARBA" id="ARBA00009437"/>
    </source>
</evidence>
<keyword evidence="4" id="KW-0804">Transcription</keyword>
<dbReference type="InterPro" id="IPR058163">
    <property type="entry name" value="LysR-type_TF_proteobact-type"/>
</dbReference>
<dbReference type="Pfam" id="PF00126">
    <property type="entry name" value="HTH_1"/>
    <property type="match status" value="1"/>
</dbReference>
<proteinExistence type="inferred from homology"/>
<gene>
    <name evidence="6" type="ORF">H2LOC_002510</name>
</gene>
<dbReference type="Gene3D" id="3.40.190.290">
    <property type="match status" value="1"/>
</dbReference>
<dbReference type="GO" id="GO:0043565">
    <property type="term" value="F:sequence-specific DNA binding"/>
    <property type="evidence" value="ECO:0007669"/>
    <property type="project" value="TreeGrafter"/>
</dbReference>
<evidence type="ECO:0000256" key="2">
    <source>
        <dbReference type="ARBA" id="ARBA00023015"/>
    </source>
</evidence>
<dbReference type="AlphaFoldDB" id="A0A6B8KE00"/>
<feature type="domain" description="HTH lysR-type" evidence="5">
    <location>
        <begin position="5"/>
        <end position="62"/>
    </location>
</feature>
<sequence length="295" mass="32001">MTSSPPWDLYRSFLAVMRNGTLTAAAARLGMSQPSLGRHVDALEAALGMALFTRSRHGLTPTAQALELLPHAEAMAAAAEALARAASGETEGTTGSVRLSASEIMGLEALPPMLASFRRRHPGVTLELSLTNRVEDLLRRDADIAIRHLRPRQEALVARRIGEVAIGLFAHRSYVALHGAPESQEELLSHALIGWDREVGVAAEAIADFPLGHEDFRIRCDSHPGQLAALRAGLGIGACQIPIAARDPDLLPVLADRFRLPLEIWLCVHEDLRASRRIRLLMDHLAEGLSAYVAR</sequence>
<evidence type="ECO:0000256" key="4">
    <source>
        <dbReference type="ARBA" id="ARBA00023163"/>
    </source>
</evidence>
<keyword evidence="7" id="KW-1185">Reference proteome</keyword>
<dbReference type="PANTHER" id="PTHR30537">
    <property type="entry name" value="HTH-TYPE TRANSCRIPTIONAL REGULATOR"/>
    <property type="match status" value="1"/>
</dbReference>
<keyword evidence="2" id="KW-0805">Transcription regulation</keyword>
<dbReference type="PANTHER" id="PTHR30537:SF3">
    <property type="entry name" value="TRANSCRIPTIONAL REGULATORY PROTEIN"/>
    <property type="match status" value="1"/>
</dbReference>
<dbReference type="EMBL" id="CP046052">
    <property type="protein sequence ID" value="QGM44650.1"/>
    <property type="molecule type" value="Genomic_DNA"/>
</dbReference>
<dbReference type="PROSITE" id="PS50931">
    <property type="entry name" value="HTH_LYSR"/>
    <property type="match status" value="1"/>
</dbReference>
<dbReference type="InterPro" id="IPR036390">
    <property type="entry name" value="WH_DNA-bd_sf"/>
</dbReference>
<comment type="similarity">
    <text evidence="1">Belongs to the LysR transcriptional regulatory family.</text>
</comment>
<dbReference type="InterPro" id="IPR005119">
    <property type="entry name" value="LysR_subst-bd"/>
</dbReference>
<dbReference type="SUPFAM" id="SSF46785">
    <property type="entry name" value="Winged helix' DNA-binding domain"/>
    <property type="match status" value="1"/>
</dbReference>